<dbReference type="Pfam" id="PF13636">
    <property type="entry name" value="Methyltranf_PUA"/>
    <property type="match status" value="1"/>
</dbReference>
<feature type="binding site" evidence="6">
    <location>
        <begin position="111"/>
        <end position="117"/>
    </location>
    <ligand>
        <name>S-adenosyl-L-methionine</name>
        <dbReference type="ChEBI" id="CHEBI:59789"/>
    </ligand>
</feature>
<dbReference type="InterPro" id="IPR031341">
    <property type="entry name" value="Methyltr_RsmF_N"/>
</dbReference>
<organism evidence="9 10">
    <name type="scientific">Saprospira grandis (strain Lewin)</name>
    <dbReference type="NCBI Taxonomy" id="984262"/>
    <lineage>
        <taxon>Bacteria</taxon>
        <taxon>Pseudomonadati</taxon>
        <taxon>Bacteroidota</taxon>
        <taxon>Saprospiria</taxon>
        <taxon>Saprospirales</taxon>
        <taxon>Saprospiraceae</taxon>
        <taxon>Saprospira</taxon>
    </lineage>
</organism>
<proteinExistence type="inferred from homology"/>
<evidence type="ECO:0000256" key="1">
    <source>
        <dbReference type="ARBA" id="ARBA00022490"/>
    </source>
</evidence>
<dbReference type="eggNOG" id="COG0144">
    <property type="taxonomic scope" value="Bacteria"/>
</dbReference>
<dbReference type="GO" id="GO:0008173">
    <property type="term" value="F:RNA methyltransferase activity"/>
    <property type="evidence" value="ECO:0007669"/>
    <property type="project" value="InterPro"/>
</dbReference>
<dbReference type="RefSeq" id="WP_014373237.1">
    <property type="nucleotide sequence ID" value="NC_016940.1"/>
</dbReference>
<dbReference type="PRINTS" id="PR02008">
    <property type="entry name" value="RCMTFAMILY"/>
</dbReference>
<dbReference type="Proteomes" id="UP000007519">
    <property type="component" value="Chromosome"/>
</dbReference>
<dbReference type="GO" id="GO:0003723">
    <property type="term" value="F:RNA binding"/>
    <property type="evidence" value="ECO:0007669"/>
    <property type="project" value="UniProtKB-UniRule"/>
</dbReference>
<evidence type="ECO:0000256" key="7">
    <source>
        <dbReference type="SAM" id="Coils"/>
    </source>
</evidence>
<keyword evidence="5 6" id="KW-0694">RNA-binding</keyword>
<dbReference type="InterPro" id="IPR023267">
    <property type="entry name" value="RCMT"/>
</dbReference>
<dbReference type="PANTHER" id="PTHR22807">
    <property type="entry name" value="NOP2 YEAST -RELATED NOL1/NOP2/FMU SUN DOMAIN-CONTAINING"/>
    <property type="match status" value="1"/>
</dbReference>
<feature type="active site" description="Nucleophile" evidence="6">
    <location>
        <position position="232"/>
    </location>
</feature>
<evidence type="ECO:0000256" key="2">
    <source>
        <dbReference type="ARBA" id="ARBA00022603"/>
    </source>
</evidence>
<evidence type="ECO:0000313" key="10">
    <source>
        <dbReference type="Proteomes" id="UP000007519"/>
    </source>
</evidence>
<dbReference type="Gene3D" id="2.30.130.60">
    <property type="match status" value="1"/>
</dbReference>
<evidence type="ECO:0000256" key="3">
    <source>
        <dbReference type="ARBA" id="ARBA00022679"/>
    </source>
</evidence>
<feature type="binding site" evidence="6">
    <location>
        <position position="135"/>
    </location>
    <ligand>
        <name>S-adenosyl-L-methionine</name>
        <dbReference type="ChEBI" id="CHEBI:59789"/>
    </ligand>
</feature>
<keyword evidence="7" id="KW-0175">Coiled coil</keyword>
<protein>
    <submittedName>
        <fullName evidence="9">Fmu (Sun) domain protein</fullName>
    </submittedName>
</protein>
<reference evidence="9 10" key="1">
    <citation type="journal article" date="2012" name="Stand. Genomic Sci.">
        <title>Complete genome sequencing and analysis of Saprospira grandis str. Lewin, a predatory marine bacterium.</title>
        <authorList>
            <person name="Saw J.H."/>
            <person name="Yuryev A."/>
            <person name="Kanbe M."/>
            <person name="Hou S."/>
            <person name="Young A.G."/>
            <person name="Aizawa S."/>
            <person name="Alam M."/>
        </authorList>
    </citation>
    <scope>NUCLEOTIDE SEQUENCE [LARGE SCALE GENOMIC DNA]</scope>
    <source>
        <strain evidence="9 10">Lewin</strain>
    </source>
</reference>
<dbReference type="CDD" id="cd02440">
    <property type="entry name" value="AdoMet_MTases"/>
    <property type="match status" value="1"/>
</dbReference>
<dbReference type="KEGG" id="sgn:SGRA_0250"/>
<dbReference type="PANTHER" id="PTHR22807:SF30">
    <property type="entry name" value="28S RRNA (CYTOSINE(4447)-C(5))-METHYLTRANSFERASE-RELATED"/>
    <property type="match status" value="1"/>
</dbReference>
<feature type="coiled-coil region" evidence="7">
    <location>
        <begin position="236"/>
        <end position="263"/>
    </location>
</feature>
<dbReference type="InterPro" id="IPR049560">
    <property type="entry name" value="MeTrfase_RsmB-F_NOP2_cat"/>
</dbReference>
<keyword evidence="4 6" id="KW-0949">S-adenosyl-L-methionine</keyword>
<dbReference type="GO" id="GO:0001510">
    <property type="term" value="P:RNA methylation"/>
    <property type="evidence" value="ECO:0007669"/>
    <property type="project" value="InterPro"/>
</dbReference>
<dbReference type="Gene3D" id="3.40.50.150">
    <property type="entry name" value="Vaccinia Virus protein VP39"/>
    <property type="match status" value="1"/>
</dbReference>
<dbReference type="PROSITE" id="PS51686">
    <property type="entry name" value="SAM_MT_RSMB_NOP"/>
    <property type="match status" value="1"/>
</dbReference>
<dbReference type="InterPro" id="IPR029063">
    <property type="entry name" value="SAM-dependent_MTases_sf"/>
</dbReference>
<name>H6L688_SAPGL</name>
<dbReference type="HOGENOM" id="CLU_005316_6_0_10"/>
<gene>
    <name evidence="9" type="ordered locus">SGRA_0250</name>
</gene>
<keyword evidence="10" id="KW-1185">Reference proteome</keyword>
<keyword evidence="1" id="KW-0963">Cytoplasm</keyword>
<dbReference type="InterPro" id="IPR001678">
    <property type="entry name" value="MeTrfase_RsmB-F_NOP2_dom"/>
</dbReference>
<evidence type="ECO:0000259" key="8">
    <source>
        <dbReference type="PROSITE" id="PS51686"/>
    </source>
</evidence>
<sequence length="450" mass="50899">MQLPEDFCQLMQEQLPAADWANLQAGLEAEEKPLSLRQNPYKRTKLPWAEQLQPLPWSADAYYLLERPNFALDPLWHAGAYYVQEASSMLLAQVIRQHLPQKENLAALDLSAAPGGKTTLLAAQLPADALLLANEVVKSRAHILAENLQKWGRPNVWISCNRPADFKDLKHCFDFILVDAPCSGEGMFRKLPASRGEWSLANMQHCASRQNEILDQIIGCLAPEGVLVYSTCTFNRHENEEQIERLLAEREDLELLRLALDENWGFIESNLGYRAYPGLVSGEGFFLSVIRRKAGRAKKLKAPKKPSFKAVKELDNWAKKLDVAWGLDFWSRGEEILAFPKAHKKLGEQLAQSLYLLQAGANLLEQKGAKYRPLASSGQSLAWAKSAFPSIELEKEAALNYLRGEVLSLENMPKGWFQLHYQGLPLGWAKGLAGGRMNNYYPKHWRLRQR</sequence>
<dbReference type="EMBL" id="CP002831">
    <property type="protein sequence ID" value="AFC22989.1"/>
    <property type="molecule type" value="Genomic_DNA"/>
</dbReference>
<comment type="similarity">
    <text evidence="6">Belongs to the class I-like SAM-binding methyltransferase superfamily. RsmB/NOP family.</text>
</comment>
<evidence type="ECO:0000256" key="6">
    <source>
        <dbReference type="PROSITE-ProRule" id="PRU01023"/>
    </source>
</evidence>
<dbReference type="STRING" id="984262.SGRA_0250"/>
<dbReference type="InterPro" id="IPR027391">
    <property type="entry name" value="Nol1_Nop2_Fmu_2"/>
</dbReference>
<evidence type="ECO:0000256" key="4">
    <source>
        <dbReference type="ARBA" id="ARBA00022691"/>
    </source>
</evidence>
<comment type="caution">
    <text evidence="6">Lacks conserved residue(s) required for the propagation of feature annotation.</text>
</comment>
<accession>H6L688</accession>
<dbReference type="Pfam" id="PF01189">
    <property type="entry name" value="Methyltr_RsmB-F"/>
    <property type="match status" value="1"/>
</dbReference>
<feature type="binding site" evidence="6">
    <location>
        <position position="179"/>
    </location>
    <ligand>
        <name>S-adenosyl-L-methionine</name>
        <dbReference type="ChEBI" id="CHEBI:59789"/>
    </ligand>
</feature>
<dbReference type="Pfam" id="PF17125">
    <property type="entry name" value="Methyltr_RsmF_N"/>
    <property type="match status" value="1"/>
</dbReference>
<dbReference type="AlphaFoldDB" id="H6L688"/>
<dbReference type="SUPFAM" id="SSF53335">
    <property type="entry name" value="S-adenosyl-L-methionine-dependent methyltransferases"/>
    <property type="match status" value="1"/>
</dbReference>
<evidence type="ECO:0000313" key="9">
    <source>
        <dbReference type="EMBL" id="AFC22989.1"/>
    </source>
</evidence>
<dbReference type="Gene3D" id="3.30.70.1170">
    <property type="entry name" value="Sun protein, domain 3"/>
    <property type="match status" value="1"/>
</dbReference>
<evidence type="ECO:0000256" key="5">
    <source>
        <dbReference type="ARBA" id="ARBA00022884"/>
    </source>
</evidence>
<keyword evidence="2 6" id="KW-0489">Methyltransferase</keyword>
<keyword evidence="3 6" id="KW-0808">Transferase</keyword>
<dbReference type="OrthoDB" id="9810297at2"/>
<dbReference type="eggNOG" id="COG3270">
    <property type="taxonomic scope" value="Bacteria"/>
</dbReference>
<feature type="domain" description="SAM-dependent MTase RsmB/NOP-type" evidence="8">
    <location>
        <begin position="7"/>
        <end position="293"/>
    </location>
</feature>